<feature type="compositionally biased region" description="Basic and acidic residues" evidence="1">
    <location>
        <begin position="655"/>
        <end position="674"/>
    </location>
</feature>
<protein>
    <submittedName>
        <fullName evidence="3">Uncharacterized protein</fullName>
    </submittedName>
</protein>
<dbReference type="PATRIC" id="fig|1227456.3.peg.1013"/>
<dbReference type="EMBL" id="AOME01000024">
    <property type="protein sequence ID" value="EMA54785.1"/>
    <property type="molecule type" value="Genomic_DNA"/>
</dbReference>
<feature type="compositionally biased region" description="Low complexity" evidence="1">
    <location>
        <begin position="577"/>
        <end position="591"/>
    </location>
</feature>
<organism evidence="3 4">
    <name type="scientific">Halococcus salifodinae DSM 8989</name>
    <dbReference type="NCBI Taxonomy" id="1227456"/>
    <lineage>
        <taxon>Archaea</taxon>
        <taxon>Methanobacteriati</taxon>
        <taxon>Methanobacteriota</taxon>
        <taxon>Stenosarchaea group</taxon>
        <taxon>Halobacteria</taxon>
        <taxon>Halobacteriales</taxon>
        <taxon>Halococcaceae</taxon>
        <taxon>Halococcus</taxon>
    </lineage>
</organism>
<reference evidence="3 4" key="1">
    <citation type="journal article" date="2014" name="PLoS Genet.">
        <title>Phylogenetically driven sequencing of extremely halophilic archaea reveals strategies for static and dynamic osmo-response.</title>
        <authorList>
            <person name="Becker E.A."/>
            <person name="Seitzer P.M."/>
            <person name="Tritt A."/>
            <person name="Larsen D."/>
            <person name="Krusor M."/>
            <person name="Yao A.I."/>
            <person name="Wu D."/>
            <person name="Madern D."/>
            <person name="Eisen J.A."/>
            <person name="Darling A.E."/>
            <person name="Facciotti M.T."/>
        </authorList>
    </citation>
    <scope>NUCLEOTIDE SEQUENCE [LARGE SCALE GENOMIC DNA]</scope>
    <source>
        <strain evidence="3 4">DSM 8989</strain>
    </source>
</reference>
<keyword evidence="2" id="KW-0812">Transmembrane</keyword>
<name>M0NDL8_9EURY</name>
<dbReference type="Pfam" id="PF19590">
    <property type="entry name" value="TrbL_3"/>
    <property type="match status" value="1"/>
</dbReference>
<feature type="transmembrane region" description="Helical" evidence="2">
    <location>
        <begin position="427"/>
        <end position="446"/>
    </location>
</feature>
<dbReference type="AlphaFoldDB" id="M0NDL8"/>
<feature type="region of interest" description="Disordered" evidence="1">
    <location>
        <begin position="566"/>
        <end position="674"/>
    </location>
</feature>
<keyword evidence="4" id="KW-1185">Reference proteome</keyword>
<sequence length="674" mass="71120">MHVSPFSTDQDGRFGRTVTIALVAALFVSTIAGAIAAPPVAAQQNGSEQDGGGDSITKQEFRNWISKVMGMESKGAAQEAARKNPDKVDILARAFKQNVDTSLSGTRLTDTIKQRPQYVINTIKQASGGGPFPAPVAAANNGGGGGGGGGNSTNESANGTAENGTAGNGSEGGPTSNESVNRIISEFTSKNLGYNQLSQENKSRANDILLSVTQGNLSQQQINSKFTNLEQLFANASGAGNLGSTGLKEQRRQIVMEYVGEREKHNPIPKIDIDIPGLLDQKLESFADSMREGAAGILKKVYGLAFSTPVPQNDGWQGVLGTPTNEPFQSLYEQLLKGKLYPVLNYLLGTAVIVMGISLVVNPLMSRFRALDLAIKFVSFLLLYVSAWAAVTLMHGAVDGITVWLRPSEQAMEALATNVTKLSAGAIGAYFIGAGGILASVFSLGVELGLRKVALQYFFPYVFPALLLLLYVSPWRRLKSFASVVIWQYVNVLTMVIPMAILLKAAAIVSFTTSDGVVAMLVLVALFLFAVSIPTITTYTFLQVPGKAASVGKSAAAGAADRASTAKDKLGWDGDDSASTGTATADTSPGSRTEQAVEVSTDGGTTGIPSSGELAPEQVENIDPTGGSATTAGQVRDLEQAEHQDPMNPSAMKESYFEDHPQRMTMDEKLASQS</sequence>
<dbReference type="InterPro" id="IPR045782">
    <property type="entry name" value="TrbL_3"/>
</dbReference>
<keyword evidence="2" id="KW-1133">Transmembrane helix</keyword>
<feature type="transmembrane region" description="Helical" evidence="2">
    <location>
        <begin position="517"/>
        <end position="542"/>
    </location>
</feature>
<dbReference type="STRING" id="1227456.C450_04953"/>
<feature type="transmembrane region" description="Helical" evidence="2">
    <location>
        <begin position="377"/>
        <end position="398"/>
    </location>
</feature>
<feature type="transmembrane region" description="Helical" evidence="2">
    <location>
        <begin position="484"/>
        <end position="505"/>
    </location>
</feature>
<feature type="transmembrane region" description="Helical" evidence="2">
    <location>
        <begin position="343"/>
        <end position="365"/>
    </location>
</feature>
<evidence type="ECO:0000313" key="3">
    <source>
        <dbReference type="EMBL" id="EMA54785.1"/>
    </source>
</evidence>
<feature type="region of interest" description="Disordered" evidence="1">
    <location>
        <begin position="127"/>
        <end position="178"/>
    </location>
</feature>
<dbReference type="Proteomes" id="UP000011625">
    <property type="component" value="Unassembled WGS sequence"/>
</dbReference>
<comment type="caution">
    <text evidence="3">The sequence shown here is derived from an EMBL/GenBank/DDBJ whole genome shotgun (WGS) entry which is preliminary data.</text>
</comment>
<accession>M0NDL8</accession>
<feature type="compositionally biased region" description="Gly residues" evidence="1">
    <location>
        <begin position="141"/>
        <end position="151"/>
    </location>
</feature>
<feature type="compositionally biased region" description="Low complexity" evidence="1">
    <location>
        <begin position="152"/>
        <end position="165"/>
    </location>
</feature>
<feature type="compositionally biased region" description="Basic and acidic residues" evidence="1">
    <location>
        <begin position="636"/>
        <end position="645"/>
    </location>
</feature>
<gene>
    <name evidence="3" type="ORF">C450_04953</name>
</gene>
<evidence type="ECO:0000256" key="1">
    <source>
        <dbReference type="SAM" id="MobiDB-lite"/>
    </source>
</evidence>
<evidence type="ECO:0000313" key="4">
    <source>
        <dbReference type="Proteomes" id="UP000011625"/>
    </source>
</evidence>
<proteinExistence type="predicted"/>
<keyword evidence="2" id="KW-0472">Membrane</keyword>
<feature type="transmembrane region" description="Helical" evidence="2">
    <location>
        <begin position="453"/>
        <end position="472"/>
    </location>
</feature>
<evidence type="ECO:0000256" key="2">
    <source>
        <dbReference type="SAM" id="Phobius"/>
    </source>
</evidence>